<feature type="compositionally biased region" description="Low complexity" evidence="8">
    <location>
        <begin position="362"/>
        <end position="394"/>
    </location>
</feature>
<dbReference type="Pfam" id="PF00069">
    <property type="entry name" value="Pkinase"/>
    <property type="match status" value="1"/>
</dbReference>
<dbReference type="Gene3D" id="3.30.200.20">
    <property type="entry name" value="Phosphorylase Kinase, domain 1"/>
    <property type="match status" value="1"/>
</dbReference>
<feature type="compositionally biased region" description="Pro residues" evidence="8">
    <location>
        <begin position="304"/>
        <end position="314"/>
    </location>
</feature>
<gene>
    <name evidence="11" type="ORF">JQN70_04265</name>
</gene>
<dbReference type="InterPro" id="IPR017441">
    <property type="entry name" value="Protein_kinase_ATP_BS"/>
</dbReference>
<keyword evidence="9" id="KW-1133">Transmembrane helix</keyword>
<evidence type="ECO:0000256" key="9">
    <source>
        <dbReference type="SAM" id="Phobius"/>
    </source>
</evidence>
<keyword evidence="9" id="KW-0812">Transmembrane</keyword>
<evidence type="ECO:0000256" key="8">
    <source>
        <dbReference type="SAM" id="MobiDB-lite"/>
    </source>
</evidence>
<keyword evidence="2" id="KW-0723">Serine/threonine-protein kinase</keyword>
<feature type="region of interest" description="Disordered" evidence="8">
    <location>
        <begin position="362"/>
        <end position="420"/>
    </location>
</feature>
<organism evidence="11 12">
    <name type="scientific">Phycicoccus sonneratiae</name>
    <dbReference type="NCBI Taxonomy" id="2807628"/>
    <lineage>
        <taxon>Bacteria</taxon>
        <taxon>Bacillati</taxon>
        <taxon>Actinomycetota</taxon>
        <taxon>Actinomycetes</taxon>
        <taxon>Micrococcales</taxon>
        <taxon>Intrasporangiaceae</taxon>
        <taxon>Phycicoccus</taxon>
    </lineage>
</organism>
<reference evidence="11" key="1">
    <citation type="submission" date="2021-02" db="EMBL/GenBank/DDBJ databases">
        <title>Phycicoccus sp. MQZ13P-5T, whole genome shotgun sequence.</title>
        <authorList>
            <person name="Tuo L."/>
        </authorList>
    </citation>
    <scope>NUCLEOTIDE SEQUENCE</scope>
    <source>
        <strain evidence="11">MQZ13P-5</strain>
    </source>
</reference>
<accession>A0ABS2CIJ2</accession>
<keyword evidence="9" id="KW-0472">Membrane</keyword>
<evidence type="ECO:0000256" key="5">
    <source>
        <dbReference type="ARBA" id="ARBA00022777"/>
    </source>
</evidence>
<feature type="compositionally biased region" description="Basic and acidic residues" evidence="8">
    <location>
        <begin position="320"/>
        <end position="330"/>
    </location>
</feature>
<evidence type="ECO:0000259" key="10">
    <source>
        <dbReference type="PROSITE" id="PS50011"/>
    </source>
</evidence>
<evidence type="ECO:0000256" key="1">
    <source>
        <dbReference type="ARBA" id="ARBA00012513"/>
    </source>
</evidence>
<dbReference type="CDD" id="cd14014">
    <property type="entry name" value="STKc_PknB_like"/>
    <property type="match status" value="1"/>
</dbReference>
<feature type="domain" description="Protein kinase" evidence="10">
    <location>
        <begin position="12"/>
        <end position="271"/>
    </location>
</feature>
<keyword evidence="6 7" id="KW-0067">ATP-binding</keyword>
<dbReference type="SMART" id="SM00220">
    <property type="entry name" value="S_TKc"/>
    <property type="match status" value="1"/>
</dbReference>
<dbReference type="Gene3D" id="1.10.510.10">
    <property type="entry name" value="Transferase(Phosphotransferase) domain 1"/>
    <property type="match status" value="1"/>
</dbReference>
<comment type="caution">
    <text evidence="11">The sequence shown here is derived from an EMBL/GenBank/DDBJ whole genome shotgun (WGS) entry which is preliminary data.</text>
</comment>
<dbReference type="PANTHER" id="PTHR43289:SF6">
    <property type="entry name" value="SERINE_THREONINE-PROTEIN KINASE NEKL-3"/>
    <property type="match status" value="1"/>
</dbReference>
<feature type="transmembrane region" description="Helical" evidence="9">
    <location>
        <begin position="336"/>
        <end position="355"/>
    </location>
</feature>
<evidence type="ECO:0000313" key="11">
    <source>
        <dbReference type="EMBL" id="MBM6399595.1"/>
    </source>
</evidence>
<dbReference type="Proteomes" id="UP001430172">
    <property type="component" value="Unassembled WGS sequence"/>
</dbReference>
<evidence type="ECO:0000256" key="4">
    <source>
        <dbReference type="ARBA" id="ARBA00022741"/>
    </source>
</evidence>
<evidence type="ECO:0000256" key="6">
    <source>
        <dbReference type="ARBA" id="ARBA00022840"/>
    </source>
</evidence>
<evidence type="ECO:0000256" key="7">
    <source>
        <dbReference type="PROSITE-ProRule" id="PRU10141"/>
    </source>
</evidence>
<name>A0ABS2CIJ2_9MICO</name>
<protein>
    <recommendedName>
        <fullName evidence="1">non-specific serine/threonine protein kinase</fullName>
        <ecNumber evidence="1">2.7.11.1</ecNumber>
    </recommendedName>
</protein>
<dbReference type="InterPro" id="IPR011009">
    <property type="entry name" value="Kinase-like_dom_sf"/>
</dbReference>
<dbReference type="SUPFAM" id="SSF56112">
    <property type="entry name" value="Protein kinase-like (PK-like)"/>
    <property type="match status" value="1"/>
</dbReference>
<dbReference type="PROSITE" id="PS50011">
    <property type="entry name" value="PROTEIN_KINASE_DOM"/>
    <property type="match status" value="1"/>
</dbReference>
<dbReference type="InterPro" id="IPR000719">
    <property type="entry name" value="Prot_kinase_dom"/>
</dbReference>
<dbReference type="RefSeq" id="WP_204130078.1">
    <property type="nucleotide sequence ID" value="NZ_JAFDVD010000005.1"/>
</dbReference>
<dbReference type="EC" id="2.7.11.1" evidence="1"/>
<keyword evidence="12" id="KW-1185">Reference proteome</keyword>
<feature type="compositionally biased region" description="Low complexity" evidence="8">
    <location>
        <begin position="402"/>
        <end position="420"/>
    </location>
</feature>
<sequence>MSTEERALAGRYVLGDPIGRGGMGEVWRATDTVLGREVAVKTIDLGRVPDEAGAARFEREAKVTAGISHPNVVTVHDTGVEGDTAYLVMELLPGPSLAQQLADGPLPVEEVVSVGRQVASALEAAHARGLVHRDIKPGNVVHADDGRVRVVDFGITQLGEATGGQALTATNTVMGTAEYLAPEQALGQRVDGRADLYALGCVLYALLAGRPPFSAATPVATVMQHTSDPAPDVRALRPDTPAWLASLVAALLAKDPADRPVGAAAVVESLTTRTAPAVAGAAAATTVIPASGADPTQRLSRTAPVPPVPPPPLDAGPTTRSERYDQEPRRGSSAPLWVIALVALAAVALLGWYLFLGPGASDDPSATPSSTPTTSAPSSAAPETSEPAPTTSAPEPTPSPSESPTADDPAQAVSDASAALADEVDALDREGGIDKDAAKTLQQEIRDIDKALRDGDAGTLVDVRNSMLEEYGTNVDSGAIPPEAADRLDPLVQDLADAVDAYDEAQG</sequence>
<keyword evidence="5 11" id="KW-0418">Kinase</keyword>
<feature type="region of interest" description="Disordered" evidence="8">
    <location>
        <begin position="289"/>
        <end position="331"/>
    </location>
</feature>
<feature type="binding site" evidence="7">
    <location>
        <position position="41"/>
    </location>
    <ligand>
        <name>ATP</name>
        <dbReference type="ChEBI" id="CHEBI:30616"/>
    </ligand>
</feature>
<evidence type="ECO:0000256" key="3">
    <source>
        <dbReference type="ARBA" id="ARBA00022679"/>
    </source>
</evidence>
<proteinExistence type="predicted"/>
<keyword evidence="4 7" id="KW-0547">Nucleotide-binding</keyword>
<keyword evidence="3" id="KW-0808">Transferase</keyword>
<evidence type="ECO:0000256" key="2">
    <source>
        <dbReference type="ARBA" id="ARBA00022527"/>
    </source>
</evidence>
<dbReference type="GO" id="GO:0016301">
    <property type="term" value="F:kinase activity"/>
    <property type="evidence" value="ECO:0007669"/>
    <property type="project" value="UniProtKB-KW"/>
</dbReference>
<dbReference type="PROSITE" id="PS00107">
    <property type="entry name" value="PROTEIN_KINASE_ATP"/>
    <property type="match status" value="1"/>
</dbReference>
<dbReference type="EMBL" id="JAFDVD010000005">
    <property type="protein sequence ID" value="MBM6399595.1"/>
    <property type="molecule type" value="Genomic_DNA"/>
</dbReference>
<evidence type="ECO:0000313" key="12">
    <source>
        <dbReference type="Proteomes" id="UP001430172"/>
    </source>
</evidence>
<dbReference type="PANTHER" id="PTHR43289">
    <property type="entry name" value="MITOGEN-ACTIVATED PROTEIN KINASE KINASE KINASE 20-RELATED"/>
    <property type="match status" value="1"/>
</dbReference>